<dbReference type="AlphaFoldDB" id="A0AAU8GBX6"/>
<keyword evidence="1" id="KW-0472">Membrane</keyword>
<feature type="signal peptide" evidence="2">
    <location>
        <begin position="1"/>
        <end position="30"/>
    </location>
</feature>
<dbReference type="InterPro" id="IPR036278">
    <property type="entry name" value="Sialidase_sf"/>
</dbReference>
<dbReference type="SUPFAM" id="SSF50939">
    <property type="entry name" value="Sialidases"/>
    <property type="match status" value="1"/>
</dbReference>
<evidence type="ECO:0000256" key="1">
    <source>
        <dbReference type="SAM" id="Phobius"/>
    </source>
</evidence>
<evidence type="ECO:0008006" key="4">
    <source>
        <dbReference type="Google" id="ProtNLM"/>
    </source>
</evidence>
<proteinExistence type="predicted"/>
<keyword evidence="1" id="KW-0812">Transmembrane</keyword>
<dbReference type="InterPro" id="IPR036116">
    <property type="entry name" value="FN3_sf"/>
</dbReference>
<dbReference type="Gene3D" id="2.130.10.10">
    <property type="entry name" value="YVTN repeat-like/Quinoprotein amine dehydrogenase"/>
    <property type="match status" value="3"/>
</dbReference>
<name>A0AAU8GBX6_9CHLR</name>
<dbReference type="RefSeq" id="WP_353714818.1">
    <property type="nucleotide sequence ID" value="NZ_CP159307.1"/>
</dbReference>
<dbReference type="InterPro" id="IPR013783">
    <property type="entry name" value="Ig-like_fold"/>
</dbReference>
<evidence type="ECO:0000313" key="3">
    <source>
        <dbReference type="EMBL" id="XCH33594.1"/>
    </source>
</evidence>
<gene>
    <name evidence="3" type="ORF">ABV300_01620</name>
</gene>
<dbReference type="InterPro" id="IPR015943">
    <property type="entry name" value="WD40/YVTN_repeat-like_dom_sf"/>
</dbReference>
<sequence length="969" mass="98055">MKKLNKIFSILLTAAIMTSMLVTGAIPVGAADNAWGEFAVPKATSEVMPNDLTGTGLLTMAIDGTLYAYVTDGTAKLAKSVDGGKKWTTVAAPVNAPIAAIFCSPSEANVLYIAQGNTVYKSTDSGATFATRGTVPAGEVVTSVAAALAAGSYKIMIGTADDPAVVGDVPGNTYYQNEGDFFLSFTAFGQFQAVAANFDVMAIKLSPNFATDQGIVVLASDGTNVEAHFSTAGGVFGASLKKAVIPVAAATTVAIAFPAEFAMPASTIFYAGVGDGAGASPNSGVYRVVAAAASSASLSTITMLGGNFDIVSLSASGSYAGTGTVFAGTADGKVRRSSDSGGTFANQSKGLGNTTGAVFVVMAGDYATSGKVYALQAAGAADDESGFFVSTNQGSRFNAISLLNSTIATINDAAFAANGDVYMVTAATGGVLSLWRYMGGWERVQSGFAAGTMMDIEISPNYATDKAVFFIDGANKINVSSNNGETFAAQSSASTVTIVDYEVIDLMTFVVAGATGMQRTTNNGFIWNTVSTANILALARSSDGTALAGLTSAGAITRSTDLGATWSTATTSVLAGANKFTFQNGSTNVLWATTGGGGLYSIDLAATTVAWSANKVVSGTAFDSAGHMTIGMGIASGAAPAGQSVTYGICTDIMARKISTGSLSGFIAFSGFTGASALYIQPAAGANKLWVIADGNKLFSLTDQLAVAVSGVAVGSFTTSKAVINWAAVAGADRYAVAFQQGSTALTDPYTATMASSTVSGTTYTIGADPGAVGALASNTTYTVSVWAVRAPTGTDTNAPRVSFAGSVTFSTQPAVPPPPVGLAPAPAATGIPTMPSFQWGAIAGATSYELELSTSPTFSPLTGTKITATVPAAAWTGTALANNTVYYWRVRAITATGTSDWVVSTFTTVAATPTTPPVTIPTSPVVTPTVTVVIPDTETPTYIWAIIGVGALLTILVVVLIVRTRRVV</sequence>
<organism evidence="3">
    <name type="scientific">Dehalogenimonas sp. 4OHTPN</name>
    <dbReference type="NCBI Taxonomy" id="3166643"/>
    <lineage>
        <taxon>Bacteria</taxon>
        <taxon>Bacillati</taxon>
        <taxon>Chloroflexota</taxon>
        <taxon>Dehalococcoidia</taxon>
        <taxon>Dehalococcoidales</taxon>
        <taxon>Dehalococcoidaceae</taxon>
        <taxon>Dehalogenimonas</taxon>
    </lineage>
</organism>
<dbReference type="EMBL" id="CP159307">
    <property type="protein sequence ID" value="XCH33594.1"/>
    <property type="molecule type" value="Genomic_DNA"/>
</dbReference>
<reference evidence="3" key="1">
    <citation type="submission" date="2024-06" db="EMBL/GenBank/DDBJ databases">
        <title>A Novel Isolate, Dehalogenimonas sp. Strain 4OHTPN, Dechlorinates Aromatic 4 Hydroxy chlorothalonil by a Novel Reductive Dehalogenase.</title>
        <authorList>
            <person name="Liu G."/>
        </authorList>
    </citation>
    <scope>NUCLEOTIDE SEQUENCE</scope>
    <source>
        <strain evidence="3">4OHTPN</strain>
    </source>
</reference>
<evidence type="ECO:0000256" key="2">
    <source>
        <dbReference type="SAM" id="SignalP"/>
    </source>
</evidence>
<keyword evidence="2" id="KW-0732">Signal</keyword>
<dbReference type="Gene3D" id="2.60.40.10">
    <property type="entry name" value="Immunoglobulins"/>
    <property type="match status" value="1"/>
</dbReference>
<dbReference type="SUPFAM" id="SSF110296">
    <property type="entry name" value="Oligoxyloglucan reducing end-specific cellobiohydrolase"/>
    <property type="match status" value="1"/>
</dbReference>
<feature type="chain" id="PRO_5043773109" description="Fibronectin type-III domain-containing protein" evidence="2">
    <location>
        <begin position="31"/>
        <end position="969"/>
    </location>
</feature>
<keyword evidence="1" id="KW-1133">Transmembrane helix</keyword>
<dbReference type="SUPFAM" id="SSF49265">
    <property type="entry name" value="Fibronectin type III"/>
    <property type="match status" value="1"/>
</dbReference>
<protein>
    <recommendedName>
        <fullName evidence="4">Fibronectin type-III domain-containing protein</fullName>
    </recommendedName>
</protein>
<accession>A0AAU8GBX6</accession>
<feature type="transmembrane region" description="Helical" evidence="1">
    <location>
        <begin position="943"/>
        <end position="963"/>
    </location>
</feature>